<evidence type="ECO:0000256" key="3">
    <source>
        <dbReference type="ARBA" id="ARBA00023163"/>
    </source>
</evidence>
<evidence type="ECO:0000259" key="4">
    <source>
        <dbReference type="PROSITE" id="PS01124"/>
    </source>
</evidence>
<evidence type="ECO:0000256" key="2">
    <source>
        <dbReference type="ARBA" id="ARBA00023125"/>
    </source>
</evidence>
<proteinExistence type="predicted"/>
<dbReference type="RefSeq" id="WP_074604804.1">
    <property type="nucleotide sequence ID" value="NZ_FNGY01000001.1"/>
</dbReference>
<dbReference type="AlphaFoldDB" id="A0A1G9L9B2"/>
<dbReference type="Pfam" id="PF12833">
    <property type="entry name" value="HTH_18"/>
    <property type="match status" value="1"/>
</dbReference>
<dbReference type="Proteomes" id="UP000183200">
    <property type="component" value="Unassembled WGS sequence"/>
</dbReference>
<dbReference type="InterPro" id="IPR009057">
    <property type="entry name" value="Homeodomain-like_sf"/>
</dbReference>
<keyword evidence="1" id="KW-0805">Transcription regulation</keyword>
<keyword evidence="6" id="KW-1185">Reference proteome</keyword>
<dbReference type="PANTHER" id="PTHR43280">
    <property type="entry name" value="ARAC-FAMILY TRANSCRIPTIONAL REGULATOR"/>
    <property type="match status" value="1"/>
</dbReference>
<evidence type="ECO:0000313" key="5">
    <source>
        <dbReference type="EMBL" id="SDL58343.1"/>
    </source>
</evidence>
<dbReference type="EMBL" id="FNGY01000001">
    <property type="protein sequence ID" value="SDL58343.1"/>
    <property type="molecule type" value="Genomic_DNA"/>
</dbReference>
<evidence type="ECO:0000313" key="6">
    <source>
        <dbReference type="Proteomes" id="UP000183200"/>
    </source>
</evidence>
<sequence length="307" mass="35514">MRKIKKLKTITAFHQTRGLTPPEHPLISIVNYTDIQMQPEYFDCKWTFDFYLIALKKNIGGKVMYGQQSYDFDEGVMFFIAPGQVFGIEQITGTPANKSGWMLLIHPDFLWGTPLAGGIKKYEYFSYAIHEALFVSKKEEDTLMDIISNIEREYHANIDKFSQGIIISQIETLLNYSDRFYNRQFITRKRAGHQMLEQLESLFSAYFGEDIAGKKGLPRVQYFAERLNLSPKYLSSMLKTLTGQTAQQFIHEQLIELAKEKLSVTSLSVGEIAYMLGFEHSQSFNKLFKSKTSFSPLEFRKSFDQQN</sequence>
<evidence type="ECO:0000256" key="1">
    <source>
        <dbReference type="ARBA" id="ARBA00023015"/>
    </source>
</evidence>
<dbReference type="GO" id="GO:0043565">
    <property type="term" value="F:sequence-specific DNA binding"/>
    <property type="evidence" value="ECO:0007669"/>
    <property type="project" value="InterPro"/>
</dbReference>
<dbReference type="PROSITE" id="PS01124">
    <property type="entry name" value="HTH_ARAC_FAMILY_2"/>
    <property type="match status" value="1"/>
</dbReference>
<dbReference type="Gene3D" id="1.10.10.60">
    <property type="entry name" value="Homeodomain-like"/>
    <property type="match status" value="1"/>
</dbReference>
<keyword evidence="3" id="KW-0804">Transcription</keyword>
<gene>
    <name evidence="5" type="ORF">SAMN05421820_101813</name>
</gene>
<organism evidence="5 6">
    <name type="scientific">Pedobacter steynii</name>
    <dbReference type="NCBI Taxonomy" id="430522"/>
    <lineage>
        <taxon>Bacteria</taxon>
        <taxon>Pseudomonadati</taxon>
        <taxon>Bacteroidota</taxon>
        <taxon>Sphingobacteriia</taxon>
        <taxon>Sphingobacteriales</taxon>
        <taxon>Sphingobacteriaceae</taxon>
        <taxon>Pedobacter</taxon>
    </lineage>
</organism>
<dbReference type="SMART" id="SM00342">
    <property type="entry name" value="HTH_ARAC"/>
    <property type="match status" value="1"/>
</dbReference>
<feature type="domain" description="HTH araC/xylS-type" evidence="4">
    <location>
        <begin position="201"/>
        <end position="302"/>
    </location>
</feature>
<dbReference type="PANTHER" id="PTHR43280:SF32">
    <property type="entry name" value="TRANSCRIPTIONAL REGULATORY PROTEIN"/>
    <property type="match status" value="1"/>
</dbReference>
<keyword evidence="2" id="KW-0238">DNA-binding</keyword>
<reference evidence="6" key="1">
    <citation type="submission" date="2016-10" db="EMBL/GenBank/DDBJ databases">
        <authorList>
            <person name="Varghese N."/>
            <person name="Submissions S."/>
        </authorList>
    </citation>
    <scope>NUCLEOTIDE SEQUENCE [LARGE SCALE GENOMIC DNA]</scope>
    <source>
        <strain evidence="6">DSM 19110</strain>
    </source>
</reference>
<dbReference type="InterPro" id="IPR018060">
    <property type="entry name" value="HTH_AraC"/>
</dbReference>
<protein>
    <submittedName>
        <fullName evidence="5">Helix-turn-helix domain-containing protein</fullName>
    </submittedName>
</protein>
<accession>A0A1G9L9B2</accession>
<dbReference type="OrthoDB" id="9816214at2"/>
<dbReference type="GO" id="GO:0003700">
    <property type="term" value="F:DNA-binding transcription factor activity"/>
    <property type="evidence" value="ECO:0007669"/>
    <property type="project" value="InterPro"/>
</dbReference>
<name>A0A1G9L9B2_9SPHI</name>
<dbReference type="SUPFAM" id="SSF46689">
    <property type="entry name" value="Homeodomain-like"/>
    <property type="match status" value="1"/>
</dbReference>